<protein>
    <submittedName>
        <fullName evidence="1">Uncharacterized protein</fullName>
    </submittedName>
</protein>
<gene>
    <name evidence="1" type="ORF">CEXT_237681</name>
</gene>
<proteinExistence type="predicted"/>
<evidence type="ECO:0000313" key="1">
    <source>
        <dbReference type="EMBL" id="GIY22943.1"/>
    </source>
</evidence>
<comment type="caution">
    <text evidence="1">The sequence shown here is derived from an EMBL/GenBank/DDBJ whole genome shotgun (WGS) entry which is preliminary data.</text>
</comment>
<reference evidence="1 2" key="1">
    <citation type="submission" date="2021-06" db="EMBL/GenBank/DDBJ databases">
        <title>Caerostris extrusa draft genome.</title>
        <authorList>
            <person name="Kono N."/>
            <person name="Arakawa K."/>
        </authorList>
    </citation>
    <scope>NUCLEOTIDE SEQUENCE [LARGE SCALE GENOMIC DNA]</scope>
</reference>
<accession>A0AAV4RKW9</accession>
<dbReference type="EMBL" id="BPLR01008221">
    <property type="protein sequence ID" value="GIY22943.1"/>
    <property type="molecule type" value="Genomic_DNA"/>
</dbReference>
<sequence length="152" mass="17417">MRTGQSTTPRGDNFTQSVSLEKWLVDPGVPLRRETDGLRTEACHLPRSPSIVQNAHWSEHYSEGDNFSQSVSLEKWLVVVKTETDWWILAALPPLVSGQRDISTRKYIIRFRIESWDFCSFTVKDVDLQPANQFPRDANVFNNMECEIGQCG</sequence>
<dbReference type="Proteomes" id="UP001054945">
    <property type="component" value="Unassembled WGS sequence"/>
</dbReference>
<organism evidence="1 2">
    <name type="scientific">Caerostris extrusa</name>
    <name type="common">Bark spider</name>
    <name type="synonym">Caerostris bankana</name>
    <dbReference type="NCBI Taxonomy" id="172846"/>
    <lineage>
        <taxon>Eukaryota</taxon>
        <taxon>Metazoa</taxon>
        <taxon>Ecdysozoa</taxon>
        <taxon>Arthropoda</taxon>
        <taxon>Chelicerata</taxon>
        <taxon>Arachnida</taxon>
        <taxon>Araneae</taxon>
        <taxon>Araneomorphae</taxon>
        <taxon>Entelegynae</taxon>
        <taxon>Araneoidea</taxon>
        <taxon>Araneidae</taxon>
        <taxon>Caerostris</taxon>
    </lineage>
</organism>
<evidence type="ECO:0000313" key="2">
    <source>
        <dbReference type="Proteomes" id="UP001054945"/>
    </source>
</evidence>
<keyword evidence="2" id="KW-1185">Reference proteome</keyword>
<name>A0AAV4RKW9_CAEEX</name>
<dbReference type="AlphaFoldDB" id="A0AAV4RKW9"/>